<dbReference type="PANTHER" id="PTHR39453:SF1">
    <property type="entry name" value="PHOSPHATE PROPANOYLTRANSFERASE"/>
    <property type="match status" value="1"/>
</dbReference>
<protein>
    <recommendedName>
        <fullName evidence="4 10">Phosphate propanoyltransferase</fullName>
        <ecNumber evidence="3 10">2.3.1.222</ecNumber>
    </recommendedName>
</protein>
<evidence type="ECO:0000256" key="2">
    <source>
        <dbReference type="ARBA" id="ARBA00007342"/>
    </source>
</evidence>
<evidence type="ECO:0000256" key="10">
    <source>
        <dbReference type="PIRNR" id="PIRNR010130"/>
    </source>
</evidence>
<name>A0A2Z5TMF0_9STRE</name>
<proteinExistence type="inferred from homology"/>
<dbReference type="EMBL" id="AP018400">
    <property type="protein sequence ID" value="BBA92496.1"/>
    <property type="molecule type" value="Genomic_DNA"/>
</dbReference>
<dbReference type="GO" id="GO:0016747">
    <property type="term" value="F:acyltransferase activity, transferring groups other than amino-acyl groups"/>
    <property type="evidence" value="ECO:0007669"/>
    <property type="project" value="InterPro"/>
</dbReference>
<dbReference type="Pfam" id="PF06130">
    <property type="entry name" value="PTAC"/>
    <property type="match status" value="1"/>
</dbReference>
<comment type="similarity">
    <text evidence="2 10">Belongs to the PduL family.</text>
</comment>
<dbReference type="NCBIfam" id="NF011652">
    <property type="entry name" value="PRK15070.1"/>
    <property type="match status" value="1"/>
</dbReference>
<keyword evidence="7" id="KW-0862">Zinc</keyword>
<evidence type="ECO:0000256" key="5">
    <source>
        <dbReference type="ARBA" id="ARBA00022679"/>
    </source>
</evidence>
<dbReference type="AlphaFoldDB" id="A0A2Z5TMF0"/>
<dbReference type="GO" id="GO:0051144">
    <property type="term" value="P:1,2-propanediol catabolic process"/>
    <property type="evidence" value="ECO:0007669"/>
    <property type="project" value="UniProtKB-UniPathway"/>
</dbReference>
<evidence type="ECO:0000256" key="4">
    <source>
        <dbReference type="ARBA" id="ARBA00020837"/>
    </source>
</evidence>
<dbReference type="PANTHER" id="PTHR39453">
    <property type="entry name" value="PHOSPHATE PROPANOYLTRANSFERASE"/>
    <property type="match status" value="1"/>
</dbReference>
<reference evidence="11 12" key="1">
    <citation type="journal article" date="2018" name="Genome Biol. Evol.">
        <title>Complete Genome Sequence of Streptococcus ruminantium sp. nov. GUT-187T (=DSM 104980T =JCM 31869T), the Type Strain of S. ruminantium, and Comparison with Genome Sequences of Streptococcus suis Strains.</title>
        <authorList>
            <person name="Tohya M."/>
            <person name="Sekizaki T."/>
            <person name="Miyoshi-Akiyama T."/>
        </authorList>
    </citation>
    <scope>NUCLEOTIDE SEQUENCE [LARGE SCALE GENOMIC DNA]</scope>
    <source>
        <strain evidence="11 12">GUT187T</strain>
    </source>
</reference>
<dbReference type="GO" id="GO:0046872">
    <property type="term" value="F:metal ion binding"/>
    <property type="evidence" value="ECO:0007669"/>
    <property type="project" value="UniProtKB-KW"/>
</dbReference>
<keyword evidence="5 10" id="KW-0808">Transferase</keyword>
<dbReference type="Proteomes" id="UP000269331">
    <property type="component" value="Chromosome"/>
</dbReference>
<evidence type="ECO:0000313" key="12">
    <source>
        <dbReference type="Proteomes" id="UP000269331"/>
    </source>
</evidence>
<comment type="cofactor">
    <cofactor evidence="1">
        <name>Zn(2+)</name>
        <dbReference type="ChEBI" id="CHEBI:29105"/>
    </cofactor>
</comment>
<gene>
    <name evidence="11" type="ORF">SR187_4440</name>
</gene>
<evidence type="ECO:0000256" key="3">
    <source>
        <dbReference type="ARBA" id="ARBA00012206"/>
    </source>
</evidence>
<dbReference type="EC" id="2.3.1.222" evidence="3 10"/>
<evidence type="ECO:0000256" key="1">
    <source>
        <dbReference type="ARBA" id="ARBA00001947"/>
    </source>
</evidence>
<keyword evidence="8 10" id="KW-0012">Acyltransferase</keyword>
<dbReference type="PIRSF" id="PIRSF010130">
    <property type="entry name" value="PduL"/>
    <property type="match status" value="1"/>
</dbReference>
<organism evidence="11 12">
    <name type="scientific">Streptococcus ruminantium</name>
    <dbReference type="NCBI Taxonomy" id="1917441"/>
    <lineage>
        <taxon>Bacteria</taxon>
        <taxon>Bacillati</taxon>
        <taxon>Bacillota</taxon>
        <taxon>Bacilli</taxon>
        <taxon>Lactobacillales</taxon>
        <taxon>Streptococcaceae</taxon>
        <taxon>Streptococcus</taxon>
    </lineage>
</organism>
<evidence type="ECO:0000256" key="8">
    <source>
        <dbReference type="ARBA" id="ARBA00023315"/>
    </source>
</evidence>
<keyword evidence="6" id="KW-0479">Metal-binding</keyword>
<evidence type="ECO:0000256" key="6">
    <source>
        <dbReference type="ARBA" id="ARBA00022723"/>
    </source>
</evidence>
<evidence type="ECO:0000313" key="11">
    <source>
        <dbReference type="EMBL" id="BBA92496.1"/>
    </source>
</evidence>
<sequence length="236" mass="25969">MGEDLESLFYKVVDYLDGRDSNNVEKVLVEEKPVAAKEPVTKADVFGRNAIPLGISNRHIHLSQVDIDCLFGPGYRFNQLKELSQKGQFAYKECVTIAGPKGVIERVRILGPSRSHTQVEILRSDCFKLGIDAPLRLSGDIEHTPGCTVIGPVGSIQLNKGCIVAKRHIHMSPSDAKHFGVEDKQVVSLEIPGERGGIIHNVIVRVNDNFSLECHLDTEEANALGLTGLNKLRIIK</sequence>
<comment type="catalytic activity">
    <reaction evidence="9 10">
        <text>propanoyl-CoA + phosphate = propanoyl phosphate + CoA</text>
        <dbReference type="Rhea" id="RHEA:28046"/>
        <dbReference type="ChEBI" id="CHEBI:43474"/>
        <dbReference type="ChEBI" id="CHEBI:57287"/>
        <dbReference type="ChEBI" id="CHEBI:57392"/>
        <dbReference type="ChEBI" id="CHEBI:58933"/>
        <dbReference type="EC" id="2.3.1.222"/>
    </reaction>
</comment>
<dbReference type="KEGG" id="srq:SR187_4440"/>
<dbReference type="InterPro" id="IPR008300">
    <property type="entry name" value="PTAC"/>
</dbReference>
<evidence type="ECO:0000256" key="7">
    <source>
        <dbReference type="ARBA" id="ARBA00022833"/>
    </source>
</evidence>
<dbReference type="OrthoDB" id="9784365at2"/>
<comment type="pathway">
    <text evidence="10">Polyol metabolism; 1,2-propanediol degradation.</text>
</comment>
<comment type="function">
    <text evidence="10">Involved in 1,2-propanediol (1,2-PD) degradation by catalyzing the conversion of propanoyl-CoA to propanoyl-phosphate.</text>
</comment>
<accession>A0A2Z5TMF0</accession>
<dbReference type="UniPathway" id="UPA00621"/>
<evidence type="ECO:0000256" key="9">
    <source>
        <dbReference type="ARBA" id="ARBA00047589"/>
    </source>
</evidence>